<reference evidence="2 3" key="1">
    <citation type="journal article" date="2010" name="Stand. Genomic Sci.">
        <title>Complete genome sequence of Ignisphaera aggregans type strain (AQ1.S1).</title>
        <authorList>
            <person name="Goker M."/>
            <person name="Held B."/>
            <person name="Lapidus A."/>
            <person name="Nolan M."/>
            <person name="Spring S."/>
            <person name="Yasawong M."/>
            <person name="Lucas S."/>
            <person name="Glavina Del Rio T."/>
            <person name="Tice H."/>
            <person name="Cheng J.F."/>
            <person name="Goodwin L."/>
            <person name="Tapia R."/>
            <person name="Pitluck S."/>
            <person name="Liolios K."/>
            <person name="Ivanova N."/>
            <person name="Mavromatis K."/>
            <person name="Mikhailova N."/>
            <person name="Pati A."/>
            <person name="Chen A."/>
            <person name="Palaniappan K."/>
            <person name="Brambilla E."/>
            <person name="Land M."/>
            <person name="Hauser L."/>
            <person name="Chang Y.J."/>
            <person name="Jeffries C.D."/>
            <person name="Brettin T."/>
            <person name="Detter J.C."/>
            <person name="Han C."/>
            <person name="Rohde M."/>
            <person name="Sikorski J."/>
            <person name="Woyke T."/>
            <person name="Bristow J."/>
            <person name="Eisen J.A."/>
            <person name="Markowitz V."/>
            <person name="Hugenholtz P."/>
            <person name="Kyrpides N.C."/>
            <person name="Klenk H.P."/>
        </authorList>
    </citation>
    <scope>NUCLEOTIDE SEQUENCE [LARGE SCALE GENOMIC DNA]</scope>
    <source>
        <strain evidence="3">DSM 17230 / JCM 13409 / AQ1.S1</strain>
    </source>
</reference>
<name>E0SP21_IGNAA</name>
<keyword evidence="1" id="KW-0472">Membrane</keyword>
<keyword evidence="1" id="KW-0812">Transmembrane</keyword>
<feature type="transmembrane region" description="Helical" evidence="1">
    <location>
        <begin position="66"/>
        <end position="85"/>
    </location>
</feature>
<evidence type="ECO:0000256" key="1">
    <source>
        <dbReference type="SAM" id="Phobius"/>
    </source>
</evidence>
<feature type="transmembrane region" description="Helical" evidence="1">
    <location>
        <begin position="6"/>
        <end position="26"/>
    </location>
</feature>
<feature type="transmembrane region" description="Helical" evidence="1">
    <location>
        <begin position="33"/>
        <end position="54"/>
    </location>
</feature>
<sequence>MDLLGLIMAVLPLSIGVTVLPLMIVYRSRIPKMAWIINIEAAINGIVVGVLQWLHLYGIDTTVARALAAGLFSFAIIATSALFLVKELRRPRRS</sequence>
<dbReference type="AlphaFoldDB" id="E0SP21"/>
<dbReference type="BioCyc" id="IAGG583356:GHAH-1137-MONOMER"/>
<organism evidence="2 3">
    <name type="scientific">Ignisphaera aggregans (strain DSM 17230 / JCM 13409 / AQ1.S1)</name>
    <dbReference type="NCBI Taxonomy" id="583356"/>
    <lineage>
        <taxon>Archaea</taxon>
        <taxon>Thermoproteota</taxon>
        <taxon>Thermoprotei</taxon>
        <taxon>Desulfurococcales</taxon>
        <taxon>Desulfurococcaceae</taxon>
        <taxon>Ignisphaera</taxon>
    </lineage>
</organism>
<gene>
    <name evidence="2" type="ordered locus">Igag_1161</name>
</gene>
<keyword evidence="3" id="KW-1185">Reference proteome</keyword>
<accession>E0SP21</accession>
<evidence type="ECO:0000313" key="3">
    <source>
        <dbReference type="Proteomes" id="UP000001304"/>
    </source>
</evidence>
<evidence type="ECO:0000313" key="2">
    <source>
        <dbReference type="EMBL" id="ADM27967.1"/>
    </source>
</evidence>
<dbReference type="KEGG" id="iag:Igag_1161"/>
<protein>
    <submittedName>
        <fullName evidence="2">Thiol:disulfide interchange protein DsbD</fullName>
    </submittedName>
</protein>
<dbReference type="HOGENOM" id="CLU_2379362_0_0_2"/>
<dbReference type="Proteomes" id="UP000001304">
    <property type="component" value="Chromosome"/>
</dbReference>
<keyword evidence="1" id="KW-1133">Transmembrane helix</keyword>
<dbReference type="EMBL" id="CP002098">
    <property type="protein sequence ID" value="ADM27967.1"/>
    <property type="molecule type" value="Genomic_DNA"/>
</dbReference>
<proteinExistence type="predicted"/>